<dbReference type="Gene3D" id="3.30.565.10">
    <property type="entry name" value="Histidine kinase-like ATPase, C-terminal domain"/>
    <property type="match status" value="1"/>
</dbReference>
<protein>
    <recommendedName>
        <fullName evidence="2">histidine kinase</fullName>
        <ecNumber evidence="2">2.7.13.3</ecNumber>
    </recommendedName>
</protein>
<dbReference type="Gene3D" id="1.10.287.130">
    <property type="match status" value="1"/>
</dbReference>
<feature type="domain" description="Histidine kinase" evidence="9">
    <location>
        <begin position="246"/>
        <end position="463"/>
    </location>
</feature>
<evidence type="ECO:0000256" key="8">
    <source>
        <dbReference type="SAM" id="Phobius"/>
    </source>
</evidence>
<dbReference type="SMART" id="SM00387">
    <property type="entry name" value="HATPase_c"/>
    <property type="match status" value="1"/>
</dbReference>
<comment type="catalytic activity">
    <reaction evidence="1">
        <text>ATP + protein L-histidine = ADP + protein N-phospho-L-histidine.</text>
        <dbReference type="EC" id="2.7.13.3"/>
    </reaction>
</comment>
<evidence type="ECO:0000259" key="10">
    <source>
        <dbReference type="PROSITE" id="PS50110"/>
    </source>
</evidence>
<dbReference type="InterPro" id="IPR005467">
    <property type="entry name" value="His_kinase_dom"/>
</dbReference>
<dbReference type="Pfam" id="PF00072">
    <property type="entry name" value="Response_reg"/>
    <property type="match status" value="1"/>
</dbReference>
<feature type="transmembrane region" description="Helical" evidence="8">
    <location>
        <begin position="182"/>
        <end position="202"/>
    </location>
</feature>
<accession>A0ABX7VAA8</accession>
<dbReference type="InterPro" id="IPR003661">
    <property type="entry name" value="HisK_dim/P_dom"/>
</dbReference>
<keyword evidence="8" id="KW-1133">Transmembrane helix</keyword>
<keyword evidence="3 6" id="KW-0597">Phosphoprotein</keyword>
<dbReference type="Gene3D" id="3.40.50.2300">
    <property type="match status" value="1"/>
</dbReference>
<dbReference type="EMBL" id="CP072426">
    <property type="protein sequence ID" value="QTL37405.1"/>
    <property type="molecule type" value="Genomic_DNA"/>
</dbReference>
<dbReference type="SUPFAM" id="SSF52172">
    <property type="entry name" value="CheY-like"/>
    <property type="match status" value="1"/>
</dbReference>
<evidence type="ECO:0000256" key="2">
    <source>
        <dbReference type="ARBA" id="ARBA00012438"/>
    </source>
</evidence>
<feature type="modified residue" description="4-aspartylphosphate" evidence="6">
    <location>
        <position position="540"/>
    </location>
</feature>
<feature type="transmembrane region" description="Helical" evidence="8">
    <location>
        <begin position="15"/>
        <end position="34"/>
    </location>
</feature>
<dbReference type="CDD" id="cd00082">
    <property type="entry name" value="HisKA"/>
    <property type="match status" value="1"/>
</dbReference>
<dbReference type="PANTHER" id="PTHR43047">
    <property type="entry name" value="TWO-COMPONENT HISTIDINE PROTEIN KINASE"/>
    <property type="match status" value="1"/>
</dbReference>
<organism evidence="11 12">
    <name type="scientific">Pseudoalteromonas viridis</name>
    <dbReference type="NCBI Taxonomy" id="339617"/>
    <lineage>
        <taxon>Bacteria</taxon>
        <taxon>Pseudomonadati</taxon>
        <taxon>Pseudomonadota</taxon>
        <taxon>Gammaproteobacteria</taxon>
        <taxon>Alteromonadales</taxon>
        <taxon>Pseudoalteromonadaceae</taxon>
        <taxon>Pseudoalteromonas</taxon>
    </lineage>
</organism>
<dbReference type="Pfam" id="PF00512">
    <property type="entry name" value="HisKA"/>
    <property type="match status" value="1"/>
</dbReference>
<dbReference type="InterPro" id="IPR011006">
    <property type="entry name" value="CheY-like_superfamily"/>
</dbReference>
<dbReference type="EC" id="2.7.13.3" evidence="2"/>
<dbReference type="RefSeq" id="WP_209053640.1">
    <property type="nucleotide sequence ID" value="NZ_CP072426.1"/>
</dbReference>
<dbReference type="InterPro" id="IPR001789">
    <property type="entry name" value="Sig_transdc_resp-reg_receiver"/>
</dbReference>
<dbReference type="CDD" id="cd17546">
    <property type="entry name" value="REC_hyHK_CKI1_RcsC-like"/>
    <property type="match status" value="1"/>
</dbReference>
<gene>
    <name evidence="11" type="ORF">J5X90_21400</name>
</gene>
<evidence type="ECO:0000259" key="9">
    <source>
        <dbReference type="PROSITE" id="PS50109"/>
    </source>
</evidence>
<dbReference type="InterPro" id="IPR036097">
    <property type="entry name" value="HisK_dim/P_sf"/>
</dbReference>
<dbReference type="PROSITE" id="PS50109">
    <property type="entry name" value="HIS_KIN"/>
    <property type="match status" value="1"/>
</dbReference>
<keyword evidence="8" id="KW-0812">Transmembrane</keyword>
<keyword evidence="7" id="KW-0175">Coiled coil</keyword>
<keyword evidence="12" id="KW-1185">Reference proteome</keyword>
<sequence>MTQPLKQVKQLRIKLLLLLVIVFMALAALVPFVISSLNERNALNAHIESIKKITSEIIYYDEVLTMSSRMYTFTGDEKWSQRYLRIAGTLDQTLLEAQALDPVIADAIAATAQVNTKLIEIETKAFALRRAGMAEQAQQILLDEVYFALKSQYQATVFDALDKTRAQSETKLIQQNEFKTQILLVSLIVLALLFLAFIAYLYRHNKQADATVEDLVNSLNGSIAQLKTTSAELEQASKAKSQLLANMSHELRTPINGLYGALQLLRKETHSTESVSLLDTATMCSEMLSTLVNDILDFTQMEAGKLKLEVGEFDLSKVARTLEHIFSHECGQKKLRFDYTFEVQQPVRLGDELRLKQVLINLLSNAVKFTQRGRISLSIAAASDSEWVDIVIGDTGIGMTPEVLSKLFVQFEQGDASPTRLKGGAGLGLAIVKSLVDAMQGTIEISSEPGKGTQVTLAIPLSLPGESVQKESEQANFDGQKASSEAALQGLSILIVEDNAVNQIILQKMLVSQGAKTAVASNGEDAIEKMHGEIQLVLMDIQMPVMGGVEAFQVIRAKWPVVPVIAVTANVFESDVSHYVDLGFDAVVAKPISQSELTDSILANCVSVSE</sequence>
<proteinExistence type="predicted"/>
<dbReference type="SUPFAM" id="SSF55874">
    <property type="entry name" value="ATPase domain of HSP90 chaperone/DNA topoisomerase II/histidine kinase"/>
    <property type="match status" value="1"/>
</dbReference>
<dbReference type="CDD" id="cd16922">
    <property type="entry name" value="HATPase_EvgS-ArcB-TorS-like"/>
    <property type="match status" value="1"/>
</dbReference>
<evidence type="ECO:0000256" key="4">
    <source>
        <dbReference type="ARBA" id="ARBA00022679"/>
    </source>
</evidence>
<dbReference type="Proteomes" id="UP000665025">
    <property type="component" value="Chromosome 2"/>
</dbReference>
<keyword evidence="5" id="KW-0418">Kinase</keyword>
<evidence type="ECO:0000256" key="5">
    <source>
        <dbReference type="ARBA" id="ARBA00022777"/>
    </source>
</evidence>
<evidence type="ECO:0000256" key="3">
    <source>
        <dbReference type="ARBA" id="ARBA00022553"/>
    </source>
</evidence>
<evidence type="ECO:0000313" key="12">
    <source>
        <dbReference type="Proteomes" id="UP000665025"/>
    </source>
</evidence>
<evidence type="ECO:0000256" key="7">
    <source>
        <dbReference type="SAM" id="Coils"/>
    </source>
</evidence>
<dbReference type="Pfam" id="PF02518">
    <property type="entry name" value="HATPase_c"/>
    <property type="match status" value="1"/>
</dbReference>
<keyword evidence="8" id="KW-0472">Membrane</keyword>
<dbReference type="PROSITE" id="PS50110">
    <property type="entry name" value="RESPONSE_REGULATORY"/>
    <property type="match status" value="1"/>
</dbReference>
<evidence type="ECO:0000256" key="6">
    <source>
        <dbReference type="PROSITE-ProRule" id="PRU00169"/>
    </source>
</evidence>
<evidence type="ECO:0000256" key="1">
    <source>
        <dbReference type="ARBA" id="ARBA00000085"/>
    </source>
</evidence>
<dbReference type="InterPro" id="IPR004358">
    <property type="entry name" value="Sig_transdc_His_kin-like_C"/>
</dbReference>
<feature type="coiled-coil region" evidence="7">
    <location>
        <begin position="216"/>
        <end position="246"/>
    </location>
</feature>
<dbReference type="SMART" id="SM00388">
    <property type="entry name" value="HisKA"/>
    <property type="match status" value="1"/>
</dbReference>
<dbReference type="PRINTS" id="PR00344">
    <property type="entry name" value="BCTRLSENSOR"/>
</dbReference>
<evidence type="ECO:0000313" key="11">
    <source>
        <dbReference type="EMBL" id="QTL37405.1"/>
    </source>
</evidence>
<dbReference type="InterPro" id="IPR003594">
    <property type="entry name" value="HATPase_dom"/>
</dbReference>
<name>A0ABX7VAA8_9GAMM</name>
<reference evidence="11 12" key="1">
    <citation type="submission" date="2021-03" db="EMBL/GenBank/DDBJ databases">
        <title>Complete Genome of Pseudoalteromonas viridis Strain BBR56, a new biocontrol bacterial candidate.</title>
        <authorList>
            <person name="Handayani D.P."/>
            <person name="Isnansetyo A."/>
            <person name="Istiqomah I."/>
            <person name="Jumina J."/>
        </authorList>
    </citation>
    <scope>NUCLEOTIDE SEQUENCE [LARGE SCALE GENOMIC DNA]</scope>
    <source>
        <strain evidence="11 12">BBR56</strain>
    </source>
</reference>
<keyword evidence="4" id="KW-0808">Transferase</keyword>
<dbReference type="SMART" id="SM00448">
    <property type="entry name" value="REC"/>
    <property type="match status" value="1"/>
</dbReference>
<dbReference type="PANTHER" id="PTHR43047:SF69">
    <property type="entry name" value="HISTIDINE KINASE CONTAINING CHEY-HOMOLOGOUS RECEIVER DOMAIN-RELATED"/>
    <property type="match status" value="1"/>
</dbReference>
<dbReference type="SUPFAM" id="SSF47384">
    <property type="entry name" value="Homodimeric domain of signal transducing histidine kinase"/>
    <property type="match status" value="1"/>
</dbReference>
<feature type="domain" description="Response regulatory" evidence="10">
    <location>
        <begin position="492"/>
        <end position="605"/>
    </location>
</feature>
<dbReference type="InterPro" id="IPR036890">
    <property type="entry name" value="HATPase_C_sf"/>
</dbReference>